<dbReference type="PANTHER" id="PTHR41791">
    <property type="entry name" value="SSL7039 PROTEIN"/>
    <property type="match status" value="1"/>
</dbReference>
<evidence type="ECO:0000313" key="2">
    <source>
        <dbReference type="Proteomes" id="UP001164737"/>
    </source>
</evidence>
<reference evidence="1" key="1">
    <citation type="submission" date="2022-10" db="EMBL/GenBank/DDBJ databases">
        <title>Complete genome sequence resource for Xanthomonas hortorum isolated from Greek Oregano.</title>
        <authorList>
            <person name="Gonzalez-Tobon J."/>
            <person name="Helmann T.C."/>
            <person name="Daughtrey M."/>
            <person name="Stodghill P.V."/>
            <person name="Filiatrault M.J."/>
        </authorList>
    </citation>
    <scope>NUCLEOTIDE SEQUENCE</scope>
    <source>
        <strain evidence="1">Oregano 108</strain>
    </source>
</reference>
<dbReference type="AlphaFoldDB" id="A0AA47IC11"/>
<dbReference type="RefSeq" id="WP_268212924.1">
    <property type="nucleotide sequence ID" value="NZ_CP107241.1"/>
</dbReference>
<dbReference type="InterPro" id="IPR009241">
    <property type="entry name" value="HigB-like"/>
</dbReference>
<sequence>MAYTVKQLDEFSGWLRGLKDGLTRQRLIKRLRKVQLGNLGDVEPVGEGVFEMREHFGPGWRMYYVQHGELVIVMLGGGDKSTQQADIRRATALAKSLED</sequence>
<dbReference type="NCBIfam" id="TIGR02683">
    <property type="entry name" value="upstrm_HI1419"/>
    <property type="match status" value="1"/>
</dbReference>
<dbReference type="Proteomes" id="UP001164737">
    <property type="component" value="Chromosome"/>
</dbReference>
<evidence type="ECO:0000313" key="1">
    <source>
        <dbReference type="EMBL" id="WAH63918.1"/>
    </source>
</evidence>
<dbReference type="PIRSF" id="PIRSF028744">
    <property type="entry name" value="Addict_mod_HI1419"/>
    <property type="match status" value="1"/>
</dbReference>
<accession>A0AA47IC11</accession>
<dbReference type="InterPro" id="IPR014056">
    <property type="entry name" value="TypeIITA-like_toxin_pred"/>
</dbReference>
<organism evidence="1 2">
    <name type="scientific">Xanthomonas hortorum</name>
    <dbReference type="NCBI Taxonomy" id="56454"/>
    <lineage>
        <taxon>Bacteria</taxon>
        <taxon>Pseudomonadati</taxon>
        <taxon>Pseudomonadota</taxon>
        <taxon>Gammaproteobacteria</taxon>
        <taxon>Lysobacterales</taxon>
        <taxon>Lysobacteraceae</taxon>
        <taxon>Xanthomonas</taxon>
    </lineage>
</organism>
<name>A0AA47IC11_9XANT</name>
<proteinExistence type="predicted"/>
<dbReference type="EMBL" id="CP107241">
    <property type="protein sequence ID" value="WAH63918.1"/>
    <property type="molecule type" value="Genomic_DNA"/>
</dbReference>
<dbReference type="PANTHER" id="PTHR41791:SF1">
    <property type="entry name" value="SSL7039 PROTEIN"/>
    <property type="match status" value="1"/>
</dbReference>
<protein>
    <submittedName>
        <fullName evidence="1">Type II toxin-antitoxin system RelE/ParE family toxin</fullName>
    </submittedName>
</protein>
<dbReference type="Pfam" id="PF05973">
    <property type="entry name" value="Gp49"/>
    <property type="match status" value="1"/>
</dbReference>
<gene>
    <name evidence="1" type="ORF">OEG85_21230</name>
</gene>